<name>A0A6N6NNI6_9ACTN</name>
<evidence type="ECO:0000313" key="2">
    <source>
        <dbReference type="EMBL" id="KAB1642106.1"/>
    </source>
</evidence>
<accession>A0A6N6NNI6</accession>
<dbReference type="Proteomes" id="UP000468668">
    <property type="component" value="Unassembled WGS sequence"/>
</dbReference>
<keyword evidence="3" id="KW-1185">Reference proteome</keyword>
<comment type="caution">
    <text evidence="2">The sequence shown here is derived from an EMBL/GenBank/DDBJ whole genome shotgun (WGS) entry which is preliminary data.</text>
</comment>
<gene>
    <name evidence="2" type="ORF">F8C90_02270</name>
</gene>
<protein>
    <recommendedName>
        <fullName evidence="4">Pilus assembly protein</fullName>
    </recommendedName>
</protein>
<organism evidence="2 3">
    <name type="scientific">Ellagibacter isourolithinifaciens</name>
    <dbReference type="NCBI Taxonomy" id="2137581"/>
    <lineage>
        <taxon>Bacteria</taxon>
        <taxon>Bacillati</taxon>
        <taxon>Actinomycetota</taxon>
        <taxon>Coriobacteriia</taxon>
        <taxon>Eggerthellales</taxon>
        <taxon>Eggerthellaceae</taxon>
        <taxon>Ellagibacter</taxon>
    </lineage>
</organism>
<dbReference type="EMBL" id="WAJR01000003">
    <property type="protein sequence ID" value="KAB1642106.1"/>
    <property type="molecule type" value="Genomic_DNA"/>
</dbReference>
<dbReference type="AlphaFoldDB" id="A0A6N6NNI6"/>
<keyword evidence="1" id="KW-0812">Transmembrane</keyword>
<keyword evidence="1" id="KW-1133">Transmembrane helix</keyword>
<keyword evidence="1" id="KW-0472">Membrane</keyword>
<feature type="transmembrane region" description="Helical" evidence="1">
    <location>
        <begin position="6"/>
        <end position="27"/>
    </location>
</feature>
<evidence type="ECO:0008006" key="4">
    <source>
        <dbReference type="Google" id="ProtNLM"/>
    </source>
</evidence>
<evidence type="ECO:0000313" key="3">
    <source>
        <dbReference type="Proteomes" id="UP000468668"/>
    </source>
</evidence>
<reference evidence="2 3" key="1">
    <citation type="submission" date="2019-09" db="EMBL/GenBank/DDBJ databases">
        <title>Whole genome shotgun sequencing (WGS) of Ellagibacter isourolithinifaciens DSM 104140(T) and Adlercreutzia muris DSM 29508(T).</title>
        <authorList>
            <person name="Stoll D.A."/>
            <person name="Danylec N."/>
            <person name="Huch M."/>
        </authorList>
    </citation>
    <scope>NUCLEOTIDE SEQUENCE [LARGE SCALE GENOMIC DNA]</scope>
    <source>
        <strain evidence="2 3">DSM 104140</strain>
    </source>
</reference>
<evidence type="ECO:0000256" key="1">
    <source>
        <dbReference type="SAM" id="Phobius"/>
    </source>
</evidence>
<sequence>MTVELAVMIPVLVAIAVIAMNAMLFFSECAAFDRLARNAVRVFATSPAYGEDTSQSCAAALDAIEEGMGIADKNYLEASVSVASESFGQKRFRATLRFTPTLFGMGLKSSVFGVSLPQLEHSTELVVDVYKPGVLF</sequence>
<proteinExistence type="predicted"/>
<dbReference type="OrthoDB" id="3177655at2"/>